<proteinExistence type="predicted"/>
<feature type="domain" description="Protein kinase" evidence="1">
    <location>
        <begin position="1"/>
        <end position="140"/>
    </location>
</feature>
<name>D7FPH4_ECTSI</name>
<dbReference type="Proteomes" id="UP000002630">
    <property type="component" value="Linkage Group LG17"/>
</dbReference>
<reference evidence="2 3" key="1">
    <citation type="journal article" date="2010" name="Nature">
        <title>The Ectocarpus genome and the independent evolution of multicellularity in brown algae.</title>
        <authorList>
            <person name="Cock J.M."/>
            <person name="Sterck L."/>
            <person name="Rouze P."/>
            <person name="Scornet D."/>
            <person name="Allen A.E."/>
            <person name="Amoutzias G."/>
            <person name="Anthouard V."/>
            <person name="Artiguenave F."/>
            <person name="Aury J.M."/>
            <person name="Badger J.H."/>
            <person name="Beszteri B."/>
            <person name="Billiau K."/>
            <person name="Bonnet E."/>
            <person name="Bothwell J.H."/>
            <person name="Bowler C."/>
            <person name="Boyen C."/>
            <person name="Brownlee C."/>
            <person name="Carrano C.J."/>
            <person name="Charrier B."/>
            <person name="Cho G.Y."/>
            <person name="Coelho S.M."/>
            <person name="Collen J."/>
            <person name="Corre E."/>
            <person name="Da Silva C."/>
            <person name="Delage L."/>
            <person name="Delaroque N."/>
            <person name="Dittami S.M."/>
            <person name="Doulbeau S."/>
            <person name="Elias M."/>
            <person name="Farnham G."/>
            <person name="Gachon C.M."/>
            <person name="Gschloessl B."/>
            <person name="Heesch S."/>
            <person name="Jabbari K."/>
            <person name="Jubin C."/>
            <person name="Kawai H."/>
            <person name="Kimura K."/>
            <person name="Kloareg B."/>
            <person name="Kupper F.C."/>
            <person name="Lang D."/>
            <person name="Le Bail A."/>
            <person name="Leblanc C."/>
            <person name="Lerouge P."/>
            <person name="Lohr M."/>
            <person name="Lopez P.J."/>
            <person name="Martens C."/>
            <person name="Maumus F."/>
            <person name="Michel G."/>
            <person name="Miranda-Saavedra D."/>
            <person name="Morales J."/>
            <person name="Moreau H."/>
            <person name="Motomura T."/>
            <person name="Nagasato C."/>
            <person name="Napoli C.A."/>
            <person name="Nelson D.R."/>
            <person name="Nyvall-Collen P."/>
            <person name="Peters A.F."/>
            <person name="Pommier C."/>
            <person name="Potin P."/>
            <person name="Poulain J."/>
            <person name="Quesneville H."/>
            <person name="Read B."/>
            <person name="Rensing S.A."/>
            <person name="Ritter A."/>
            <person name="Rousvoal S."/>
            <person name="Samanta M."/>
            <person name="Samson G."/>
            <person name="Schroeder D.C."/>
            <person name="Segurens B."/>
            <person name="Strittmatter M."/>
            <person name="Tonon T."/>
            <person name="Tregear J.W."/>
            <person name="Valentin K."/>
            <person name="von Dassow P."/>
            <person name="Yamagishi T."/>
            <person name="Van de Peer Y."/>
            <person name="Wincker P."/>
        </authorList>
    </citation>
    <scope>NUCLEOTIDE SEQUENCE [LARGE SCALE GENOMIC DNA]</scope>
    <source>
        <strain evidence="3">Ec32 / CCAP1310/4</strain>
    </source>
</reference>
<dbReference type="AlphaFoldDB" id="D7FPH4"/>
<protein>
    <recommendedName>
        <fullName evidence="1">Protein kinase domain-containing protein</fullName>
    </recommendedName>
</protein>
<accession>D7FPH4</accession>
<dbReference type="InParanoid" id="D7FPH4"/>
<dbReference type="Gene3D" id="1.10.510.10">
    <property type="entry name" value="Transferase(Phosphotransferase) domain 1"/>
    <property type="match status" value="1"/>
</dbReference>
<evidence type="ECO:0000259" key="1">
    <source>
        <dbReference type="PROSITE" id="PS50011"/>
    </source>
</evidence>
<evidence type="ECO:0000313" key="3">
    <source>
        <dbReference type="Proteomes" id="UP000002630"/>
    </source>
</evidence>
<gene>
    <name evidence="2" type="ORF">Esi_0189_0074</name>
</gene>
<dbReference type="GO" id="GO:0005524">
    <property type="term" value="F:ATP binding"/>
    <property type="evidence" value="ECO:0007669"/>
    <property type="project" value="InterPro"/>
</dbReference>
<dbReference type="OrthoDB" id="4062651at2759"/>
<keyword evidence="3" id="KW-1185">Reference proteome</keyword>
<organism evidence="2 3">
    <name type="scientific">Ectocarpus siliculosus</name>
    <name type="common">Brown alga</name>
    <name type="synonym">Conferva siliculosa</name>
    <dbReference type="NCBI Taxonomy" id="2880"/>
    <lineage>
        <taxon>Eukaryota</taxon>
        <taxon>Sar</taxon>
        <taxon>Stramenopiles</taxon>
        <taxon>Ochrophyta</taxon>
        <taxon>PX clade</taxon>
        <taxon>Phaeophyceae</taxon>
        <taxon>Ectocarpales</taxon>
        <taxon>Ectocarpaceae</taxon>
        <taxon>Ectocarpus</taxon>
    </lineage>
</organism>
<evidence type="ECO:0000313" key="2">
    <source>
        <dbReference type="EMBL" id="CBJ30432.1"/>
    </source>
</evidence>
<dbReference type="InterPro" id="IPR011009">
    <property type="entry name" value="Kinase-like_dom_sf"/>
</dbReference>
<dbReference type="EMBL" id="FN649742">
    <property type="protein sequence ID" value="CBJ30432.1"/>
    <property type="molecule type" value="Genomic_DNA"/>
</dbReference>
<dbReference type="SUPFAM" id="SSF56112">
    <property type="entry name" value="Protein kinase-like (PK-like)"/>
    <property type="match status" value="1"/>
</dbReference>
<dbReference type="PROSITE" id="PS50011">
    <property type="entry name" value="PROTEIN_KINASE_DOM"/>
    <property type="match status" value="1"/>
</dbReference>
<dbReference type="InterPro" id="IPR000719">
    <property type="entry name" value="Prot_kinase_dom"/>
</dbReference>
<dbReference type="GO" id="GO:0004672">
    <property type="term" value="F:protein kinase activity"/>
    <property type="evidence" value="ECO:0007669"/>
    <property type="project" value="InterPro"/>
</dbReference>
<sequence length="140" mass="15428">MTPAGGETLTATWLCPIFHSSPSWPSFVVMEYLNRGTLRARMDAARGGLGFWPGVRHAVELASVMAYLHDDAMPGMCILHRDLKPDNLGFRGNVMKLRARPESVAPCGKLRQELPALDPRHIVLEMKLFLVLSGSLLGFA</sequence>
<dbReference type="EMBL" id="FN648355">
    <property type="protein sequence ID" value="CBJ30432.1"/>
    <property type="molecule type" value="Genomic_DNA"/>
</dbReference>